<dbReference type="PANTHER" id="PTHR33887:SF1">
    <property type="entry name" value="GENE 867-RELATED"/>
    <property type="match status" value="1"/>
</dbReference>
<dbReference type="InterPro" id="IPR039471">
    <property type="entry name" value="CXorf65-like"/>
</dbReference>
<proteinExistence type="predicted"/>
<comment type="caution">
    <text evidence="2">The sequence shown here is derived from an EMBL/GenBank/DDBJ whole genome shotgun (WGS) entry which is preliminary data.</text>
</comment>
<sequence>MVNLNCKLVNFIHHLKEKCGLDFKDYVELMDSGGRVMNLELLQHSVAPASSVLAERQRYVLLRVCKADEESGGCKYVSLLNNTKSHPEFTELLKKVSNSSKESERKIRRGHTQRCKNNSSTDSNK</sequence>
<dbReference type="EMBL" id="JAHUTI010003672">
    <property type="protein sequence ID" value="MED6233853.1"/>
    <property type="molecule type" value="Genomic_DNA"/>
</dbReference>
<dbReference type="Proteomes" id="UP001345963">
    <property type="component" value="Unassembled WGS sequence"/>
</dbReference>
<feature type="compositionally biased region" description="Polar residues" evidence="1">
    <location>
        <begin position="115"/>
        <end position="125"/>
    </location>
</feature>
<feature type="region of interest" description="Disordered" evidence="1">
    <location>
        <begin position="95"/>
        <end position="125"/>
    </location>
</feature>
<evidence type="ECO:0000313" key="2">
    <source>
        <dbReference type="EMBL" id="MED6233853.1"/>
    </source>
</evidence>
<gene>
    <name evidence="2" type="ORF">ATANTOWER_017764</name>
</gene>
<reference evidence="2 3" key="1">
    <citation type="submission" date="2021-07" db="EMBL/GenBank/DDBJ databases">
        <authorList>
            <person name="Palmer J.M."/>
        </authorList>
    </citation>
    <scope>NUCLEOTIDE SEQUENCE [LARGE SCALE GENOMIC DNA]</scope>
    <source>
        <strain evidence="2 3">AT_MEX2019</strain>
        <tissue evidence="2">Muscle</tissue>
    </source>
</reference>
<dbReference type="Pfam" id="PF15874">
    <property type="entry name" value="Il2rg"/>
    <property type="match status" value="1"/>
</dbReference>
<protein>
    <submittedName>
        <fullName evidence="2">Uncharacterized protein</fullName>
    </submittedName>
</protein>
<evidence type="ECO:0000256" key="1">
    <source>
        <dbReference type="SAM" id="MobiDB-lite"/>
    </source>
</evidence>
<evidence type="ECO:0000313" key="3">
    <source>
        <dbReference type="Proteomes" id="UP001345963"/>
    </source>
</evidence>
<name>A0ABU7A7B4_9TELE</name>
<keyword evidence="3" id="KW-1185">Reference proteome</keyword>
<organism evidence="2 3">
    <name type="scientific">Ataeniobius toweri</name>
    <dbReference type="NCBI Taxonomy" id="208326"/>
    <lineage>
        <taxon>Eukaryota</taxon>
        <taxon>Metazoa</taxon>
        <taxon>Chordata</taxon>
        <taxon>Craniata</taxon>
        <taxon>Vertebrata</taxon>
        <taxon>Euteleostomi</taxon>
        <taxon>Actinopterygii</taxon>
        <taxon>Neopterygii</taxon>
        <taxon>Teleostei</taxon>
        <taxon>Neoteleostei</taxon>
        <taxon>Acanthomorphata</taxon>
        <taxon>Ovalentaria</taxon>
        <taxon>Atherinomorphae</taxon>
        <taxon>Cyprinodontiformes</taxon>
        <taxon>Goodeidae</taxon>
        <taxon>Ataeniobius</taxon>
    </lineage>
</organism>
<accession>A0ABU7A7B4</accession>
<dbReference type="PANTHER" id="PTHR33887">
    <property type="entry name" value="PB1 DOMAIN-CONTAINING PROTEIN"/>
    <property type="match status" value="1"/>
</dbReference>